<protein>
    <recommendedName>
        <fullName evidence="4">DUF4806 domain-containing protein</fullName>
    </recommendedName>
</protein>
<evidence type="ECO:0000256" key="1">
    <source>
        <dbReference type="SAM" id="MobiDB-lite"/>
    </source>
</evidence>
<evidence type="ECO:0000313" key="3">
    <source>
        <dbReference type="Proteomes" id="UP001234178"/>
    </source>
</evidence>
<keyword evidence="3" id="KW-1185">Reference proteome</keyword>
<evidence type="ECO:0000313" key="2">
    <source>
        <dbReference type="EMBL" id="KAK4021526.1"/>
    </source>
</evidence>
<reference evidence="2 3" key="1">
    <citation type="journal article" date="2023" name="Nucleic Acids Res.">
        <title>The hologenome of Daphnia magna reveals possible DNA methylation and microbiome-mediated evolution of the host genome.</title>
        <authorList>
            <person name="Chaturvedi A."/>
            <person name="Li X."/>
            <person name="Dhandapani V."/>
            <person name="Marshall H."/>
            <person name="Kissane S."/>
            <person name="Cuenca-Cambronero M."/>
            <person name="Asole G."/>
            <person name="Calvet F."/>
            <person name="Ruiz-Romero M."/>
            <person name="Marangio P."/>
            <person name="Guigo R."/>
            <person name="Rago D."/>
            <person name="Mirbahai L."/>
            <person name="Eastwood N."/>
            <person name="Colbourne J.K."/>
            <person name="Zhou J."/>
            <person name="Mallon E."/>
            <person name="Orsini L."/>
        </authorList>
    </citation>
    <scope>NUCLEOTIDE SEQUENCE [LARGE SCALE GENOMIC DNA]</scope>
    <source>
        <strain evidence="2">LRV0_1</strain>
    </source>
</reference>
<organism evidence="2 3">
    <name type="scientific">Daphnia magna</name>
    <dbReference type="NCBI Taxonomy" id="35525"/>
    <lineage>
        <taxon>Eukaryota</taxon>
        <taxon>Metazoa</taxon>
        <taxon>Ecdysozoa</taxon>
        <taxon>Arthropoda</taxon>
        <taxon>Crustacea</taxon>
        <taxon>Branchiopoda</taxon>
        <taxon>Diplostraca</taxon>
        <taxon>Cladocera</taxon>
        <taxon>Anomopoda</taxon>
        <taxon>Daphniidae</taxon>
        <taxon>Daphnia</taxon>
    </lineage>
</organism>
<gene>
    <name evidence="2" type="ORF">OUZ56_003441</name>
</gene>
<proteinExistence type="predicted"/>
<dbReference type="EMBL" id="JAOYFB010000036">
    <property type="protein sequence ID" value="KAK4021526.1"/>
    <property type="molecule type" value="Genomic_DNA"/>
</dbReference>
<dbReference type="Proteomes" id="UP001234178">
    <property type="component" value="Unassembled WGS sequence"/>
</dbReference>
<evidence type="ECO:0008006" key="4">
    <source>
        <dbReference type="Google" id="ProtNLM"/>
    </source>
</evidence>
<sequence>MNPPAIPKGLLGVFSKQSEDGGELIRSDATLVKRRGRPSRKEVMDVEEAPLSPKASTSTFPNATEKLTQPIEQPGVACLAPKRPHSQTKATDSSSLTAGQTSQSVNGYVQESDTGIAKLDSNNNNDNAPASLVYLQNNGQLVPVVAMPQTPPNYIDDIVAVENDGVLSLLLQNIMSVGQDVKTILRNQENFHMRLSALEGERNALAPEGGASISLPLDTVEDFKEKEEQLSNDAVANKQLVLSLSLMGGSKVYDTIALMLRSLMSKELRLQFTAQIPKEGKMTLSGSGHVGKGLYVGNFKGSWEFVQPYGR</sequence>
<comment type="caution">
    <text evidence="2">The sequence shown here is derived from an EMBL/GenBank/DDBJ whole genome shotgun (WGS) entry which is preliminary data.</text>
</comment>
<feature type="compositionally biased region" description="Polar residues" evidence="1">
    <location>
        <begin position="87"/>
        <end position="107"/>
    </location>
</feature>
<feature type="region of interest" description="Disordered" evidence="1">
    <location>
        <begin position="79"/>
        <end position="107"/>
    </location>
</feature>
<feature type="region of interest" description="Disordered" evidence="1">
    <location>
        <begin position="34"/>
        <end position="61"/>
    </location>
</feature>
<name>A0ABR0A8Q7_9CRUS</name>
<accession>A0ABR0A8Q7</accession>